<dbReference type="UniPathway" id="UPA00219"/>
<dbReference type="GO" id="GO:0071555">
    <property type="term" value="P:cell wall organization"/>
    <property type="evidence" value="ECO:0007669"/>
    <property type="project" value="UniProtKB-KW"/>
</dbReference>
<dbReference type="SUPFAM" id="SSF56601">
    <property type="entry name" value="beta-lactamase/transpeptidase-like"/>
    <property type="match status" value="1"/>
</dbReference>
<keyword evidence="11" id="KW-0961">Cell wall biogenesis/degradation</keyword>
<evidence type="ECO:0000256" key="11">
    <source>
        <dbReference type="ARBA" id="ARBA00023316"/>
    </source>
</evidence>
<dbReference type="RefSeq" id="WP_111367988.1">
    <property type="nucleotide sequence ID" value="NZ_VINQ01000006.1"/>
</dbReference>
<evidence type="ECO:0000256" key="13">
    <source>
        <dbReference type="PIRSR" id="PIRSR618044-1"/>
    </source>
</evidence>
<evidence type="ECO:0000256" key="15">
    <source>
        <dbReference type="RuleBase" id="RU004016"/>
    </source>
</evidence>
<dbReference type="PRINTS" id="PR00725">
    <property type="entry name" value="DADACBPTASE1"/>
</dbReference>
<comment type="pathway">
    <text evidence="2">Cell wall biogenesis; peptidoglycan biosynthesis.</text>
</comment>
<evidence type="ECO:0000256" key="16">
    <source>
        <dbReference type="SAM" id="SignalP"/>
    </source>
</evidence>
<keyword evidence="8" id="KW-0378">Hydrolase</keyword>
<dbReference type="GO" id="GO:0009002">
    <property type="term" value="F:serine-type D-Ala-D-Ala carboxypeptidase activity"/>
    <property type="evidence" value="ECO:0007669"/>
    <property type="project" value="UniProtKB-EC"/>
</dbReference>
<dbReference type="Pfam" id="PF07943">
    <property type="entry name" value="PBP5_C"/>
    <property type="match status" value="1"/>
</dbReference>
<evidence type="ECO:0000256" key="8">
    <source>
        <dbReference type="ARBA" id="ARBA00022801"/>
    </source>
</evidence>
<feature type="active site" evidence="13">
    <location>
        <position position="116"/>
    </location>
</feature>
<evidence type="ECO:0000256" key="4">
    <source>
        <dbReference type="ARBA" id="ARBA00012448"/>
    </source>
</evidence>
<keyword evidence="19" id="KW-1185">Reference proteome</keyword>
<organism evidence="18 19">
    <name type="scientific">Aquicoccus porphyridii</name>
    <dbReference type="NCBI Taxonomy" id="1852029"/>
    <lineage>
        <taxon>Bacteria</taxon>
        <taxon>Pseudomonadati</taxon>
        <taxon>Pseudomonadota</taxon>
        <taxon>Alphaproteobacteria</taxon>
        <taxon>Rhodobacterales</taxon>
        <taxon>Paracoccaceae</taxon>
        <taxon>Aquicoccus</taxon>
    </lineage>
</organism>
<evidence type="ECO:0000256" key="5">
    <source>
        <dbReference type="ARBA" id="ARBA00022645"/>
    </source>
</evidence>
<dbReference type="SMART" id="SM00936">
    <property type="entry name" value="PBP5_C"/>
    <property type="match status" value="1"/>
</dbReference>
<feature type="active site" description="Proton acceptor" evidence="13">
    <location>
        <position position="59"/>
    </location>
</feature>
<dbReference type="Proteomes" id="UP000325291">
    <property type="component" value="Unassembled WGS sequence"/>
</dbReference>
<gene>
    <name evidence="18" type="ORF">FLO80_10140</name>
</gene>
<dbReference type="SUPFAM" id="SSF69189">
    <property type="entry name" value="Penicillin-binding protein associated domain"/>
    <property type="match status" value="1"/>
</dbReference>
<keyword evidence="6" id="KW-0645">Protease</keyword>
<feature type="binding site" evidence="14">
    <location>
        <position position="223"/>
    </location>
    <ligand>
        <name>substrate</name>
    </ligand>
</feature>
<feature type="signal peptide" evidence="16">
    <location>
        <begin position="1"/>
        <end position="24"/>
    </location>
</feature>
<feature type="chain" id="PRO_5022679194" description="serine-type D-Ala-D-Ala carboxypeptidase" evidence="16">
    <location>
        <begin position="25"/>
        <end position="389"/>
    </location>
</feature>
<dbReference type="InterPro" id="IPR001967">
    <property type="entry name" value="Peptidase_S11_N"/>
</dbReference>
<proteinExistence type="inferred from homology"/>
<dbReference type="GO" id="GO:0008360">
    <property type="term" value="P:regulation of cell shape"/>
    <property type="evidence" value="ECO:0007669"/>
    <property type="project" value="UniProtKB-KW"/>
</dbReference>
<dbReference type="EC" id="3.4.16.4" evidence="4"/>
<dbReference type="Pfam" id="PF00768">
    <property type="entry name" value="Peptidase_S11"/>
    <property type="match status" value="1"/>
</dbReference>
<feature type="active site" description="Acyl-ester intermediate" evidence="13">
    <location>
        <position position="56"/>
    </location>
</feature>
<evidence type="ECO:0000256" key="1">
    <source>
        <dbReference type="ARBA" id="ARBA00003217"/>
    </source>
</evidence>
<evidence type="ECO:0000256" key="12">
    <source>
        <dbReference type="ARBA" id="ARBA00034000"/>
    </source>
</evidence>
<accession>A0A5A9ZFT6</accession>
<name>A0A5A9ZFT6_9RHOB</name>
<dbReference type="InterPro" id="IPR018044">
    <property type="entry name" value="Peptidase_S11"/>
</dbReference>
<keyword evidence="9" id="KW-0133">Cell shape</keyword>
<comment type="similarity">
    <text evidence="3 15">Belongs to the peptidase S11 family.</text>
</comment>
<dbReference type="Gene3D" id="2.60.410.10">
    <property type="entry name" value="D-Ala-D-Ala carboxypeptidase, C-terminal domain"/>
    <property type="match status" value="1"/>
</dbReference>
<evidence type="ECO:0000256" key="9">
    <source>
        <dbReference type="ARBA" id="ARBA00022960"/>
    </source>
</evidence>
<comment type="function">
    <text evidence="1">Removes C-terminal D-alanyl residues from sugar-peptide cell wall precursors.</text>
</comment>
<keyword evidence="5 18" id="KW-0121">Carboxypeptidase</keyword>
<reference evidence="18 19" key="1">
    <citation type="submission" date="2019-07" db="EMBL/GenBank/DDBJ databases">
        <title>Aquicoccus porphyridii gen. nov., sp. nov., isolated from a small marine red alga, Porphyridium marinum.</title>
        <authorList>
            <person name="Liu L."/>
        </authorList>
    </citation>
    <scope>NUCLEOTIDE SEQUENCE [LARGE SCALE GENOMIC DNA]</scope>
    <source>
        <strain evidence="18 19">L1 8-17</strain>
    </source>
</reference>
<dbReference type="EMBL" id="VINQ01000006">
    <property type="protein sequence ID" value="KAA0916081.1"/>
    <property type="molecule type" value="Genomic_DNA"/>
</dbReference>
<evidence type="ECO:0000256" key="10">
    <source>
        <dbReference type="ARBA" id="ARBA00022984"/>
    </source>
</evidence>
<dbReference type="InterPro" id="IPR012338">
    <property type="entry name" value="Beta-lactam/transpept-like"/>
</dbReference>
<dbReference type="InterPro" id="IPR012907">
    <property type="entry name" value="Peptidase_S11_C"/>
</dbReference>
<dbReference type="InterPro" id="IPR015956">
    <property type="entry name" value="Peniciliin-bd_prot_C_sf"/>
</dbReference>
<dbReference type="PANTHER" id="PTHR21581">
    <property type="entry name" value="D-ALANYL-D-ALANINE CARBOXYPEPTIDASE"/>
    <property type="match status" value="1"/>
</dbReference>
<dbReference type="GO" id="GO:0009252">
    <property type="term" value="P:peptidoglycan biosynthetic process"/>
    <property type="evidence" value="ECO:0007669"/>
    <property type="project" value="UniProtKB-UniPathway"/>
</dbReference>
<comment type="caution">
    <text evidence="18">The sequence shown here is derived from an EMBL/GenBank/DDBJ whole genome shotgun (WGS) entry which is preliminary data.</text>
</comment>
<evidence type="ECO:0000313" key="18">
    <source>
        <dbReference type="EMBL" id="KAA0916081.1"/>
    </source>
</evidence>
<evidence type="ECO:0000256" key="2">
    <source>
        <dbReference type="ARBA" id="ARBA00004752"/>
    </source>
</evidence>
<evidence type="ECO:0000313" key="19">
    <source>
        <dbReference type="Proteomes" id="UP000325291"/>
    </source>
</evidence>
<sequence>MSRSLFSLLVWFFAAAIFASSAVAFETRAKSAFVIDQTTGTVLFSKNADEPLPPASMSKLMTLYVAFEAIRDGRLSLEERLPVSRHAMSYGGSTMFLDTTDRVSVEDLLRGIIVLSGNDACAVIAEALSPDGTEAGFARYMTQRAQQLGMTNSTFKNSNGWPADGHRMSMRDLALISGRIITDFPEFYKMFAEREFAFDNRAPQNVQNRNPLLGLGIGVDGLKTGHTQEAGYGLTGSAAQGNRRVIFVISGLETARARAEEAEAIVNWAFRQFAERQVLKAGEVLAEADVWMGDAPRIGLVARDDFSTLLPVLIGETVPAEIVYDGPFRAPIEKGQELAQLIIRPEGLEETRVPLVADRDVSRGGFMVRMKTVSGILLNRLTKGPEGAS</sequence>
<evidence type="ECO:0000256" key="7">
    <source>
        <dbReference type="ARBA" id="ARBA00022729"/>
    </source>
</evidence>
<feature type="domain" description="Peptidase S11 D-Ala-D-Ala carboxypeptidase A C-terminal" evidence="17">
    <location>
        <begin position="273"/>
        <end position="363"/>
    </location>
</feature>
<evidence type="ECO:0000256" key="3">
    <source>
        <dbReference type="ARBA" id="ARBA00007164"/>
    </source>
</evidence>
<dbReference type="Gene3D" id="3.40.710.10">
    <property type="entry name" value="DD-peptidase/beta-lactamase superfamily"/>
    <property type="match status" value="1"/>
</dbReference>
<protein>
    <recommendedName>
        <fullName evidence="4">serine-type D-Ala-D-Ala carboxypeptidase</fullName>
        <ecNumber evidence="4">3.4.16.4</ecNumber>
    </recommendedName>
</protein>
<dbReference type="PANTHER" id="PTHR21581:SF6">
    <property type="entry name" value="TRAFFICKING PROTEIN PARTICLE COMPLEX SUBUNIT 12"/>
    <property type="match status" value="1"/>
</dbReference>
<keyword evidence="7 16" id="KW-0732">Signal</keyword>
<keyword evidence="10" id="KW-0573">Peptidoglycan synthesis</keyword>
<evidence type="ECO:0000259" key="17">
    <source>
        <dbReference type="SMART" id="SM00936"/>
    </source>
</evidence>
<dbReference type="AlphaFoldDB" id="A0A5A9ZFT6"/>
<dbReference type="InterPro" id="IPR037167">
    <property type="entry name" value="Peptidase_S11_C_sf"/>
</dbReference>
<evidence type="ECO:0000256" key="14">
    <source>
        <dbReference type="PIRSR" id="PIRSR618044-2"/>
    </source>
</evidence>
<evidence type="ECO:0000256" key="6">
    <source>
        <dbReference type="ARBA" id="ARBA00022670"/>
    </source>
</evidence>
<dbReference type="GO" id="GO:0006508">
    <property type="term" value="P:proteolysis"/>
    <property type="evidence" value="ECO:0007669"/>
    <property type="project" value="UniProtKB-KW"/>
</dbReference>
<comment type="catalytic activity">
    <reaction evidence="12">
        <text>Preferential cleavage: (Ac)2-L-Lys-D-Ala-|-D-Ala. Also transpeptidation of peptidyl-alanyl moieties that are N-acyl substituents of D-alanine.</text>
        <dbReference type="EC" id="3.4.16.4"/>
    </reaction>
</comment>